<accession>A0A1W2DW84</accession>
<sequence length="566" mass="61149">MPPLIPSDPLDLHADSRKTNKAHGNETSGKDIPNPILLEVFKNRFTSICEEMGVTLNRTAFSPNIKERRDFSCALFDANGAMIAQAAHIPVHLGSMPLSVKAAIDAVEFEQGDMVMLNDPYKGGTHLPDITIVAPVFDPESLSPAKPGAGKKIPRQNRPRFFVANRAHHADVGGMSAGSMPLSSSLFQEGVIIPPLKIVKKGQLDKDLMTLFLNNVRTPQEREGDFSAQIMANLTGIRRIRELVKKYSLPEVKRYATSLMDYSETITRKKIASIPDGVYEFEDRLDDDGKGTKDIHIHVILTIKGDGATLDFRHSHAQVTGSVNAVFSITLSAVIYVFRTLIKEDIPFNAGCFKPISLITKKGTIVDAVFPAAVAGGNVETSQRVVDTVLGALEKALPGQIPAAGQGTMNNLTVGGMDLRTHTPFAYYETLGGGMGATATNNGENAVHSHMTNTLNTPVEALEYSYPFLVTQYAIRKHSGGGGKFCGGDGMIREMRMLGPAEMTVLSERRIHPPHGIDGGKPGACGNNYIIRNGRKKIMPGKFHAQLKKGDTLGIETPGGGGYGRP</sequence>
<evidence type="ECO:0000313" key="3">
    <source>
        <dbReference type="EMBL" id="SMD01744.1"/>
    </source>
</evidence>
<feature type="domain" description="Hydantoinase B/oxoprolinase" evidence="2">
    <location>
        <begin position="34"/>
        <end position="566"/>
    </location>
</feature>
<dbReference type="GO" id="GO:0017168">
    <property type="term" value="F:5-oxoprolinase (ATP-hydrolyzing) activity"/>
    <property type="evidence" value="ECO:0007669"/>
    <property type="project" value="TreeGrafter"/>
</dbReference>
<evidence type="ECO:0000256" key="1">
    <source>
        <dbReference type="SAM" id="MobiDB-lite"/>
    </source>
</evidence>
<feature type="region of interest" description="Disordered" evidence="1">
    <location>
        <begin position="1"/>
        <end position="30"/>
    </location>
</feature>
<dbReference type="AlphaFoldDB" id="A0A1W2DW84"/>
<evidence type="ECO:0000259" key="2">
    <source>
        <dbReference type="Pfam" id="PF02538"/>
    </source>
</evidence>
<dbReference type="InterPro" id="IPR003692">
    <property type="entry name" value="Hydantoinase_B"/>
</dbReference>
<protein>
    <submittedName>
        <fullName evidence="3">N-methylhydantoinase B</fullName>
    </submittedName>
</protein>
<dbReference type="PANTHER" id="PTHR11365">
    <property type="entry name" value="5-OXOPROLINASE RELATED"/>
    <property type="match status" value="1"/>
</dbReference>
<dbReference type="InterPro" id="IPR045079">
    <property type="entry name" value="Oxoprolinase-like"/>
</dbReference>
<dbReference type="Pfam" id="PF02538">
    <property type="entry name" value="Hydantoinase_B"/>
    <property type="match status" value="1"/>
</dbReference>
<reference evidence="3 4" key="1">
    <citation type="submission" date="2017-04" db="EMBL/GenBank/DDBJ databases">
        <authorList>
            <person name="Afonso C.L."/>
            <person name="Miller P.J."/>
            <person name="Scott M.A."/>
            <person name="Spackman E."/>
            <person name="Goraichik I."/>
            <person name="Dimitrov K.M."/>
            <person name="Suarez D.L."/>
            <person name="Swayne D.E."/>
        </authorList>
    </citation>
    <scope>NUCLEOTIDE SEQUENCE [LARGE SCALE GENOMIC DNA]</scope>
    <source>
        <strain evidence="3 4">DSM 3385</strain>
    </source>
</reference>
<dbReference type="GO" id="GO:0006749">
    <property type="term" value="P:glutathione metabolic process"/>
    <property type="evidence" value="ECO:0007669"/>
    <property type="project" value="TreeGrafter"/>
</dbReference>
<proteinExistence type="predicted"/>
<organism evidence="3 4">
    <name type="scientific">Desulfocicer vacuolatum DSM 3385</name>
    <dbReference type="NCBI Taxonomy" id="1121400"/>
    <lineage>
        <taxon>Bacteria</taxon>
        <taxon>Pseudomonadati</taxon>
        <taxon>Thermodesulfobacteriota</taxon>
        <taxon>Desulfobacteria</taxon>
        <taxon>Desulfobacterales</taxon>
        <taxon>Desulfobacteraceae</taxon>
        <taxon>Desulfocicer</taxon>
    </lineage>
</organism>
<dbReference type="GO" id="GO:0005829">
    <property type="term" value="C:cytosol"/>
    <property type="evidence" value="ECO:0007669"/>
    <property type="project" value="TreeGrafter"/>
</dbReference>
<name>A0A1W2DW84_9BACT</name>
<dbReference type="PANTHER" id="PTHR11365:SF23">
    <property type="entry name" value="HYPOTHETICAL 5-OXOPROLINASE (EUROFUNG)-RELATED"/>
    <property type="match status" value="1"/>
</dbReference>
<keyword evidence="4" id="KW-1185">Reference proteome</keyword>
<dbReference type="Proteomes" id="UP000192418">
    <property type="component" value="Unassembled WGS sequence"/>
</dbReference>
<evidence type="ECO:0000313" key="4">
    <source>
        <dbReference type="Proteomes" id="UP000192418"/>
    </source>
</evidence>
<dbReference type="OrthoDB" id="9759608at2"/>
<dbReference type="STRING" id="1121400.SAMN02746065_12132"/>
<dbReference type="EMBL" id="FWXY01000021">
    <property type="protein sequence ID" value="SMD01744.1"/>
    <property type="molecule type" value="Genomic_DNA"/>
</dbReference>
<gene>
    <name evidence="3" type="ORF">SAMN02746065_12132</name>
</gene>